<evidence type="ECO:0008006" key="3">
    <source>
        <dbReference type="Google" id="ProtNLM"/>
    </source>
</evidence>
<evidence type="ECO:0000313" key="2">
    <source>
        <dbReference type="Proteomes" id="UP000272729"/>
    </source>
</evidence>
<dbReference type="SUPFAM" id="SSF158682">
    <property type="entry name" value="TerB-like"/>
    <property type="match status" value="1"/>
</dbReference>
<reference evidence="1 2" key="1">
    <citation type="submission" date="2018-10" db="EMBL/GenBank/DDBJ databases">
        <title>Sequencing the genomes of 1000 actinobacteria strains.</title>
        <authorList>
            <person name="Klenk H.-P."/>
        </authorList>
    </citation>
    <scope>NUCLEOTIDE SEQUENCE [LARGE SCALE GENOMIC DNA]</scope>
    <source>
        <strain evidence="1 2">DSM 43911</strain>
    </source>
</reference>
<accession>A0A495XJM8</accession>
<dbReference type="RefSeq" id="WP_246030079.1">
    <property type="nucleotide sequence ID" value="NZ_JBIUBA010000003.1"/>
</dbReference>
<keyword evidence="2" id="KW-1185">Reference proteome</keyword>
<dbReference type="EMBL" id="RBXR01000001">
    <property type="protein sequence ID" value="RKT74307.1"/>
    <property type="molecule type" value="Genomic_DNA"/>
</dbReference>
<dbReference type="Proteomes" id="UP000272729">
    <property type="component" value="Unassembled WGS sequence"/>
</dbReference>
<dbReference type="InterPro" id="IPR029024">
    <property type="entry name" value="TerB-like"/>
</dbReference>
<organism evidence="1 2">
    <name type="scientific">Saccharothrix variisporea</name>
    <dbReference type="NCBI Taxonomy" id="543527"/>
    <lineage>
        <taxon>Bacteria</taxon>
        <taxon>Bacillati</taxon>
        <taxon>Actinomycetota</taxon>
        <taxon>Actinomycetes</taxon>
        <taxon>Pseudonocardiales</taxon>
        <taxon>Pseudonocardiaceae</taxon>
        <taxon>Saccharothrix</taxon>
    </lineage>
</organism>
<protein>
    <recommendedName>
        <fullName evidence="3">Tellurite resistance protein TerB</fullName>
    </recommendedName>
</protein>
<comment type="caution">
    <text evidence="1">The sequence shown here is derived from an EMBL/GenBank/DDBJ whole genome shotgun (WGS) entry which is preliminary data.</text>
</comment>
<gene>
    <name evidence="1" type="ORF">DFJ66_7651</name>
</gene>
<dbReference type="AlphaFoldDB" id="A0A495XJM8"/>
<proteinExistence type="predicted"/>
<dbReference type="Gene3D" id="1.10.3680.10">
    <property type="entry name" value="TerB-like"/>
    <property type="match status" value="1"/>
</dbReference>
<evidence type="ECO:0000313" key="1">
    <source>
        <dbReference type="EMBL" id="RKT74307.1"/>
    </source>
</evidence>
<name>A0A495XJM8_9PSEU</name>
<sequence>MTYTDSEARTLRTAVFGAMVLVSTAEPGALDQESHAGIRALSTFSPTLREVLAADHPELPEGTVADVEAGVLTALRRSVEILTAKSPQDASTFPGAVLTICQEVATADGHVGEGEHAVITRVREALAG</sequence>